<dbReference type="OrthoDB" id="332011at2759"/>
<sequence length="191" mass="20858">MIFLNRLLIKSLRRLAGDDSNEPARDLRDAPSSATTTAFVHAAGGEVSGSRLRPRLQQASSAALDGEQRQSASSPEPRQAGLPRLKAFQMMLLDLRVIHLLAGVAPGLRVLRLTEVDSFRCREGRTVLMEAVRHLRQLQRVELLGVLLEAEGKIELDGLLAAEAEARGWGRDALTLGHGSSVAQEFFIPCM</sequence>
<dbReference type="EMBL" id="AFYV02002065">
    <property type="protein sequence ID" value="KFG59880.1"/>
    <property type="molecule type" value="Genomic_DNA"/>
</dbReference>
<evidence type="ECO:0000313" key="3">
    <source>
        <dbReference type="Proteomes" id="UP000028834"/>
    </source>
</evidence>
<reference evidence="2 3" key="1">
    <citation type="submission" date="2014-05" db="EMBL/GenBank/DDBJ databases">
        <authorList>
            <person name="Sibley D."/>
            <person name="Venepally P."/>
            <person name="Karamycheva S."/>
            <person name="Hadjithomas M."/>
            <person name="Khan A."/>
            <person name="Brunk B."/>
            <person name="Roos D."/>
            <person name="Caler E."/>
            <person name="Lorenzi H."/>
        </authorList>
    </citation>
    <scope>NUCLEOTIDE SEQUENCE [LARGE SCALE GENOMIC DNA]</scope>
    <source>
        <strain evidence="2 3">RUB</strain>
    </source>
</reference>
<name>A0A086LTB2_TOXGO</name>
<dbReference type="VEuPathDB" id="ToxoDB:TGRUB_299240"/>
<comment type="caution">
    <text evidence="2">The sequence shown here is derived from an EMBL/GenBank/DDBJ whole genome shotgun (WGS) entry which is preliminary data.</text>
</comment>
<accession>A0A086LTB2</accession>
<proteinExistence type="predicted"/>
<gene>
    <name evidence="2" type="ORF">TGRUB_299240</name>
</gene>
<dbReference type="AlphaFoldDB" id="A0A086LTB2"/>
<evidence type="ECO:0000313" key="2">
    <source>
        <dbReference type="EMBL" id="KFG59880.1"/>
    </source>
</evidence>
<evidence type="ECO:0000256" key="1">
    <source>
        <dbReference type="SAM" id="MobiDB-lite"/>
    </source>
</evidence>
<protein>
    <submittedName>
        <fullName evidence="2">Uncharacterized protein</fullName>
    </submittedName>
</protein>
<feature type="region of interest" description="Disordered" evidence="1">
    <location>
        <begin position="58"/>
        <end position="80"/>
    </location>
</feature>
<organism evidence="2 3">
    <name type="scientific">Toxoplasma gondii RUB</name>
    <dbReference type="NCBI Taxonomy" id="935652"/>
    <lineage>
        <taxon>Eukaryota</taxon>
        <taxon>Sar</taxon>
        <taxon>Alveolata</taxon>
        <taxon>Apicomplexa</taxon>
        <taxon>Conoidasida</taxon>
        <taxon>Coccidia</taxon>
        <taxon>Eucoccidiorida</taxon>
        <taxon>Eimeriorina</taxon>
        <taxon>Sarcocystidae</taxon>
        <taxon>Toxoplasma</taxon>
    </lineage>
</organism>
<dbReference type="Proteomes" id="UP000028834">
    <property type="component" value="Unassembled WGS sequence"/>
</dbReference>